<evidence type="ECO:0000313" key="2">
    <source>
        <dbReference type="EMBL" id="MCP1677063.1"/>
    </source>
</evidence>
<keyword evidence="1" id="KW-0472">Membrane</keyword>
<gene>
    <name evidence="2" type="ORF">J2T57_004237</name>
</gene>
<evidence type="ECO:0000313" key="3">
    <source>
        <dbReference type="Proteomes" id="UP001205843"/>
    </source>
</evidence>
<protein>
    <submittedName>
        <fullName evidence="2">Uncharacterized protein</fullName>
    </submittedName>
</protein>
<proteinExistence type="predicted"/>
<dbReference type="RefSeq" id="WP_253485043.1">
    <property type="nucleotide sequence ID" value="NZ_JALJXV010000013.1"/>
</dbReference>
<accession>A0AAE3G8N5</accession>
<keyword evidence="1" id="KW-0812">Transmembrane</keyword>
<name>A0AAE3G8N5_9GAMM</name>
<keyword evidence="1" id="KW-1133">Transmembrane helix</keyword>
<organism evidence="2 3">
    <name type="scientific">Natronocella acetinitrilica</name>
    <dbReference type="NCBI Taxonomy" id="414046"/>
    <lineage>
        <taxon>Bacteria</taxon>
        <taxon>Pseudomonadati</taxon>
        <taxon>Pseudomonadota</taxon>
        <taxon>Gammaproteobacteria</taxon>
        <taxon>Chromatiales</taxon>
        <taxon>Ectothiorhodospiraceae</taxon>
        <taxon>Natronocella</taxon>
    </lineage>
</organism>
<sequence length="293" mass="32414">MLESVFMQASRVACGLRVAAAIRSAGMMEVTFGVCQFRDPFQRSDGRAGYSVLCARIEAGGFMIDRRISRDVRPRANRFGYLAFMLVMALAMSACGAFSDADDKVFSSNWRQPEPVEQLFLALATDIWSEKPCYLIHPDSMRVAGFNSRGTQVSYLRSTCFRDVAEATNNPALCDKVRSVSTFFLSGASLGTQGCLSSISGHSAVSRNLDMTAILELADYDAARVNTLLVEVGRLSSTERAAYFRDNHPGIFWNEVRQYVIASPVFFDAIDTLPGFASQQDLQAMQNVAWRPR</sequence>
<reference evidence="2" key="1">
    <citation type="submission" date="2022-03" db="EMBL/GenBank/DDBJ databases">
        <title>Genomic Encyclopedia of Type Strains, Phase III (KMG-III): the genomes of soil and plant-associated and newly described type strains.</title>
        <authorList>
            <person name="Whitman W."/>
        </authorList>
    </citation>
    <scope>NUCLEOTIDE SEQUENCE</scope>
    <source>
        <strain evidence="2">ANL 6-2</strain>
    </source>
</reference>
<feature type="transmembrane region" description="Helical" evidence="1">
    <location>
        <begin position="79"/>
        <end position="99"/>
    </location>
</feature>
<dbReference type="AlphaFoldDB" id="A0AAE3G8N5"/>
<dbReference type="EMBL" id="JALJXV010000013">
    <property type="protein sequence ID" value="MCP1677063.1"/>
    <property type="molecule type" value="Genomic_DNA"/>
</dbReference>
<dbReference type="Proteomes" id="UP001205843">
    <property type="component" value="Unassembled WGS sequence"/>
</dbReference>
<comment type="caution">
    <text evidence="2">The sequence shown here is derived from an EMBL/GenBank/DDBJ whole genome shotgun (WGS) entry which is preliminary data.</text>
</comment>
<evidence type="ECO:0000256" key="1">
    <source>
        <dbReference type="SAM" id="Phobius"/>
    </source>
</evidence>
<keyword evidence="3" id="KW-1185">Reference proteome</keyword>